<dbReference type="InterPro" id="IPR002081">
    <property type="entry name" value="Cryptochrome/DNA_photolyase_1"/>
</dbReference>
<comment type="caution">
    <text evidence="5">The sequence shown here is derived from an EMBL/GenBank/DDBJ whole genome shotgun (WGS) entry which is preliminary data.</text>
</comment>
<accession>A0A5S3PWH2</accession>
<evidence type="ECO:0000259" key="4">
    <source>
        <dbReference type="Pfam" id="PF03441"/>
    </source>
</evidence>
<dbReference type="Gene3D" id="1.25.40.80">
    <property type="match status" value="1"/>
</dbReference>
<dbReference type="GO" id="GO:0003677">
    <property type="term" value="F:DNA binding"/>
    <property type="evidence" value="ECO:0007669"/>
    <property type="project" value="TreeGrafter"/>
</dbReference>
<evidence type="ECO:0000256" key="1">
    <source>
        <dbReference type="ARBA" id="ARBA00022630"/>
    </source>
</evidence>
<feature type="domain" description="Cryptochrome/DNA photolyase FAD-binding" evidence="4">
    <location>
        <begin position="75"/>
        <end position="194"/>
    </location>
</feature>
<dbReference type="Proteomes" id="UP000310314">
    <property type="component" value="Unassembled WGS sequence"/>
</dbReference>
<reference evidence="5 6" key="1">
    <citation type="submission" date="2019-05" db="EMBL/GenBank/DDBJ databases">
        <authorList>
            <person name="Zhang J.-Y."/>
            <person name="Feg X."/>
            <person name="Du Z.-J."/>
        </authorList>
    </citation>
    <scope>NUCLEOTIDE SEQUENCE [LARGE SCALE GENOMIC DNA]</scope>
    <source>
        <strain evidence="5 6">RZ26</strain>
    </source>
</reference>
<dbReference type="PANTHER" id="PTHR11455">
    <property type="entry name" value="CRYPTOCHROME"/>
    <property type="match status" value="1"/>
</dbReference>
<evidence type="ECO:0000313" key="6">
    <source>
        <dbReference type="Proteomes" id="UP000310314"/>
    </source>
</evidence>
<gene>
    <name evidence="5" type="ORF">FEE95_07790</name>
</gene>
<dbReference type="GO" id="GO:0043153">
    <property type="term" value="P:entrainment of circadian clock by photoperiod"/>
    <property type="evidence" value="ECO:0007669"/>
    <property type="project" value="TreeGrafter"/>
</dbReference>
<sequence>MALFENEVPLFPTDYKEIIQRIHNIDPVKYGSSRNFIDGAVTYLSPYISRGVISTKQVLESVLERGYRPAQFEKFIQELAWRDYWQQVWIAKGDAINSDLKNTQTPVSNHEIPAAIVSIKTGIEAIDKAIQEFYQTGYFHNHVRMYIAAITTNMGQSHWKYPAQWMYYHLLDGDWASNALSWQWVAGANSNKKYLANQDYINKYCHTQQKNTFLDVDYSAFSKMEIPEILSETTFEKFTTPLPSKSAVRVNPQCSTFIYNFYNLDPNWKQETEANRILLLEPSIFEQYPISKKSVDFMLDLSQNIEGIQVYVGEFDELVREYDLDEICYKEHPLNTNYKGIEESRDWMFDVQGYFSSFFGFWKKCKKQLKY</sequence>
<feature type="binding site" evidence="3">
    <location>
        <position position="30"/>
    </location>
    <ligand>
        <name>FAD</name>
        <dbReference type="ChEBI" id="CHEBI:57692"/>
    </ligand>
</feature>
<name>A0A5S3PWH2_9FLAO</name>
<dbReference type="SUPFAM" id="SSF48173">
    <property type="entry name" value="Cryptochrome/photolyase FAD-binding domain"/>
    <property type="match status" value="1"/>
</dbReference>
<keyword evidence="1 3" id="KW-0285">Flavoprotein</keyword>
<proteinExistence type="predicted"/>
<dbReference type="GO" id="GO:0071949">
    <property type="term" value="F:FAD binding"/>
    <property type="evidence" value="ECO:0007669"/>
    <property type="project" value="TreeGrafter"/>
</dbReference>
<dbReference type="InterPro" id="IPR005101">
    <property type="entry name" value="Cryptochr/Photolyase_FAD-bd"/>
</dbReference>
<feature type="binding site" evidence="3">
    <location>
        <begin position="172"/>
        <end position="174"/>
    </location>
    <ligand>
        <name>FAD</name>
        <dbReference type="ChEBI" id="CHEBI:57692"/>
    </ligand>
</feature>
<keyword evidence="5" id="KW-0456">Lyase</keyword>
<evidence type="ECO:0000313" key="5">
    <source>
        <dbReference type="EMBL" id="TMM59323.1"/>
    </source>
</evidence>
<dbReference type="Pfam" id="PF03441">
    <property type="entry name" value="FAD_binding_7"/>
    <property type="match status" value="1"/>
</dbReference>
<dbReference type="GO" id="GO:0003904">
    <property type="term" value="F:deoxyribodipyrimidine photo-lyase activity"/>
    <property type="evidence" value="ECO:0007669"/>
    <property type="project" value="TreeGrafter"/>
</dbReference>
<evidence type="ECO:0000256" key="2">
    <source>
        <dbReference type="ARBA" id="ARBA00022827"/>
    </source>
</evidence>
<protein>
    <submittedName>
        <fullName evidence="5">Deoxyribodipyrimidine photolyase</fullName>
    </submittedName>
</protein>
<dbReference type="GO" id="GO:0005737">
    <property type="term" value="C:cytoplasm"/>
    <property type="evidence" value="ECO:0007669"/>
    <property type="project" value="TreeGrafter"/>
</dbReference>
<dbReference type="AlphaFoldDB" id="A0A5S3PWH2"/>
<dbReference type="PANTHER" id="PTHR11455:SF18">
    <property type="entry name" value="SI:CH1073-390K14.1"/>
    <property type="match status" value="1"/>
</dbReference>
<keyword evidence="2 3" id="KW-0274">FAD</keyword>
<evidence type="ECO:0000256" key="3">
    <source>
        <dbReference type="PIRSR" id="PIRSR602081-1"/>
    </source>
</evidence>
<dbReference type="EMBL" id="VATY01000001">
    <property type="protein sequence ID" value="TMM59323.1"/>
    <property type="molecule type" value="Genomic_DNA"/>
</dbReference>
<feature type="binding site" evidence="3">
    <location>
        <position position="75"/>
    </location>
    <ligand>
        <name>FAD</name>
        <dbReference type="ChEBI" id="CHEBI:57692"/>
    </ligand>
</feature>
<organism evidence="5 6">
    <name type="scientific">Maribacter algarum</name>
    <name type="common">ex Zhang et al. 2020</name>
    <dbReference type="NCBI Taxonomy" id="2578118"/>
    <lineage>
        <taxon>Bacteria</taxon>
        <taxon>Pseudomonadati</taxon>
        <taxon>Bacteroidota</taxon>
        <taxon>Flavobacteriia</taxon>
        <taxon>Flavobacteriales</taxon>
        <taxon>Flavobacteriaceae</taxon>
        <taxon>Maribacter</taxon>
    </lineage>
</organism>
<keyword evidence="6" id="KW-1185">Reference proteome</keyword>
<dbReference type="Gene3D" id="1.10.579.10">
    <property type="entry name" value="DNA Cyclobutane Dipyrimidine Photolyase, subunit A, domain 3"/>
    <property type="match status" value="1"/>
</dbReference>
<dbReference type="OrthoDB" id="9772484at2"/>
<dbReference type="InterPro" id="IPR036134">
    <property type="entry name" value="Crypto/Photolyase_FAD-like_sf"/>
</dbReference>
<dbReference type="GO" id="GO:0032922">
    <property type="term" value="P:circadian regulation of gene expression"/>
    <property type="evidence" value="ECO:0007669"/>
    <property type="project" value="TreeGrafter"/>
</dbReference>
<dbReference type="RefSeq" id="WP_138657312.1">
    <property type="nucleotide sequence ID" value="NZ_VATY01000001.1"/>
</dbReference>
<comment type="cofactor">
    <cofactor evidence="3">
        <name>FAD</name>
        <dbReference type="ChEBI" id="CHEBI:57692"/>
    </cofactor>
    <text evidence="3">Binds 1 FAD per subunit.</text>
</comment>